<dbReference type="RefSeq" id="WP_316732921.1">
    <property type="nucleotide sequence ID" value="NZ_JARAKF010000001.1"/>
</dbReference>
<reference evidence="2 3" key="1">
    <citation type="submission" date="2023-02" db="EMBL/GenBank/DDBJ databases">
        <authorList>
            <person name="Maleckis M."/>
        </authorList>
    </citation>
    <scope>NUCLEOTIDE SEQUENCE [LARGE SCALE GENOMIC DNA]</scope>
    <source>
        <strain evidence="2 3">P8-A2</strain>
    </source>
</reference>
<comment type="caution">
    <text evidence="2">The sequence shown here is derived from an EMBL/GenBank/DDBJ whole genome shotgun (WGS) entry which is preliminary data.</text>
</comment>
<proteinExistence type="predicted"/>
<dbReference type="InterPro" id="IPR038500">
    <property type="entry name" value="Antitermination_sf"/>
</dbReference>
<accession>A0ABU3UKQ7</accession>
<protein>
    <submittedName>
        <fullName evidence="2">Uncharacterized protein</fullName>
    </submittedName>
</protein>
<keyword evidence="3" id="KW-1185">Reference proteome</keyword>
<keyword evidence="1" id="KW-0732">Signal</keyword>
<evidence type="ECO:0000313" key="3">
    <source>
        <dbReference type="Proteomes" id="UP001257627"/>
    </source>
</evidence>
<organism evidence="2 3">
    <name type="scientific">Streptomyces mirabilis</name>
    <dbReference type="NCBI Taxonomy" id="68239"/>
    <lineage>
        <taxon>Bacteria</taxon>
        <taxon>Bacillati</taxon>
        <taxon>Actinomycetota</taxon>
        <taxon>Actinomycetes</taxon>
        <taxon>Kitasatosporales</taxon>
        <taxon>Streptomycetaceae</taxon>
        <taxon>Streptomyces</taxon>
    </lineage>
</organism>
<dbReference type="Proteomes" id="UP001257627">
    <property type="component" value="Unassembled WGS sequence"/>
</dbReference>
<dbReference type="Gene3D" id="1.10.274.110">
    <property type="match status" value="1"/>
</dbReference>
<gene>
    <name evidence="2" type="ORF">PU648_19655</name>
</gene>
<sequence length="97" mass="10613">MTPLLLACACLLVITLGYVSLCAASPYGDCRKCHGFGFATKTDRKGRTKRGKDCRRCKGHGKRIRIGRHLYNLWLRVARDGTDTPAPAAAKRPAPKG</sequence>
<name>A0ABU3UKQ7_9ACTN</name>
<dbReference type="EMBL" id="JARAKF010000001">
    <property type="protein sequence ID" value="MDU8994513.1"/>
    <property type="molecule type" value="Genomic_DNA"/>
</dbReference>
<feature type="signal peptide" evidence="1">
    <location>
        <begin position="1"/>
        <end position="23"/>
    </location>
</feature>
<evidence type="ECO:0000256" key="1">
    <source>
        <dbReference type="SAM" id="SignalP"/>
    </source>
</evidence>
<feature type="chain" id="PRO_5046236251" evidence="1">
    <location>
        <begin position="24"/>
        <end position="97"/>
    </location>
</feature>
<evidence type="ECO:0000313" key="2">
    <source>
        <dbReference type="EMBL" id="MDU8994513.1"/>
    </source>
</evidence>